<dbReference type="STRING" id="1379910.TH63_05935"/>
<keyword evidence="4 5" id="KW-0413">Isomerase</keyword>
<dbReference type="InterPro" id="IPR020103">
    <property type="entry name" value="PsdUridine_synth_cat_dom_sf"/>
</dbReference>
<keyword evidence="9" id="KW-1185">Reference proteome</keyword>
<evidence type="ECO:0000313" key="9">
    <source>
        <dbReference type="Proteomes" id="UP000036458"/>
    </source>
</evidence>
<evidence type="ECO:0000256" key="4">
    <source>
        <dbReference type="ARBA" id="ARBA00023235"/>
    </source>
</evidence>
<dbReference type="InterPro" id="IPR002501">
    <property type="entry name" value="PsdUridine_synth_N"/>
</dbReference>
<gene>
    <name evidence="5" type="primary">truB</name>
    <name evidence="8" type="ORF">TH63_05935</name>
</gene>
<dbReference type="PANTHER" id="PTHR13767:SF2">
    <property type="entry name" value="PSEUDOURIDYLATE SYNTHASE TRUB1"/>
    <property type="match status" value="1"/>
</dbReference>
<dbReference type="GO" id="GO:0031119">
    <property type="term" value="P:tRNA pseudouridine synthesis"/>
    <property type="evidence" value="ECO:0007669"/>
    <property type="project" value="UniProtKB-UniRule"/>
</dbReference>
<feature type="active site" description="Nucleophile" evidence="5">
    <location>
        <position position="47"/>
    </location>
</feature>
<dbReference type="Proteomes" id="UP000036458">
    <property type="component" value="Chromosome"/>
</dbReference>
<evidence type="ECO:0000313" key="8">
    <source>
        <dbReference type="EMBL" id="AKQ45277.1"/>
    </source>
</evidence>
<evidence type="ECO:0000256" key="3">
    <source>
        <dbReference type="ARBA" id="ARBA00022694"/>
    </source>
</evidence>
<accession>A0A0H4VN31</accession>
<sequence>MQEAPYDFEAGAILLIDKPLTWTSFDVVKKTKFALKIKKIGHAGTLDPLASGLLIMCTGKFTKRIEEIQAQEKEYTGTFTIGATTPSFDLETEVDSTFPTEHLTPAMLEEAAQSFLGEINQVPPIYSAVKINGERAYALARRGEEAEIKSKRITIKAFDLMGIEGNQVHFKVVCSKGTYIRSLARDFGLKLGCGAYLSKLVRTRIGDYRLEDAMNLAQLQELREKQLGQHDRHPGA</sequence>
<dbReference type="EMBL" id="CP010777">
    <property type="protein sequence ID" value="AKQ45277.1"/>
    <property type="molecule type" value="Genomic_DNA"/>
</dbReference>
<keyword evidence="3 5" id="KW-0819">tRNA processing</keyword>
<evidence type="ECO:0000259" key="6">
    <source>
        <dbReference type="Pfam" id="PF01509"/>
    </source>
</evidence>
<dbReference type="NCBIfam" id="TIGR00431">
    <property type="entry name" value="TruB"/>
    <property type="match status" value="1"/>
</dbReference>
<dbReference type="GO" id="GO:0160148">
    <property type="term" value="F:tRNA pseudouridine(55) synthase activity"/>
    <property type="evidence" value="ECO:0007669"/>
    <property type="project" value="UniProtKB-EC"/>
</dbReference>
<feature type="domain" description="Pseudouridine synthase II N-terminal" evidence="6">
    <location>
        <begin position="34"/>
        <end position="180"/>
    </location>
</feature>
<evidence type="ECO:0000256" key="5">
    <source>
        <dbReference type="HAMAP-Rule" id="MF_01080"/>
    </source>
</evidence>
<dbReference type="Gene3D" id="3.30.2350.10">
    <property type="entry name" value="Pseudouridine synthase"/>
    <property type="match status" value="1"/>
</dbReference>
<dbReference type="PANTHER" id="PTHR13767">
    <property type="entry name" value="TRNA-PSEUDOURIDINE SYNTHASE"/>
    <property type="match status" value="1"/>
</dbReference>
<organism evidence="8 9">
    <name type="scientific">Rufibacter radiotolerans</name>
    <dbReference type="NCBI Taxonomy" id="1379910"/>
    <lineage>
        <taxon>Bacteria</taxon>
        <taxon>Pseudomonadati</taxon>
        <taxon>Bacteroidota</taxon>
        <taxon>Cytophagia</taxon>
        <taxon>Cytophagales</taxon>
        <taxon>Hymenobacteraceae</taxon>
        <taxon>Rufibacter</taxon>
    </lineage>
</organism>
<comment type="catalytic activity">
    <reaction evidence="1 5">
        <text>uridine(55) in tRNA = pseudouridine(55) in tRNA</text>
        <dbReference type="Rhea" id="RHEA:42532"/>
        <dbReference type="Rhea" id="RHEA-COMP:10101"/>
        <dbReference type="Rhea" id="RHEA-COMP:10102"/>
        <dbReference type="ChEBI" id="CHEBI:65314"/>
        <dbReference type="ChEBI" id="CHEBI:65315"/>
        <dbReference type="EC" id="5.4.99.25"/>
    </reaction>
</comment>
<evidence type="ECO:0000259" key="7">
    <source>
        <dbReference type="Pfam" id="PF16198"/>
    </source>
</evidence>
<feature type="domain" description="tRNA pseudouridylate synthase B C-terminal" evidence="7">
    <location>
        <begin position="181"/>
        <end position="222"/>
    </location>
</feature>
<dbReference type="RefSeq" id="WP_048920144.1">
    <property type="nucleotide sequence ID" value="NZ_CP010777.1"/>
</dbReference>
<evidence type="ECO:0000256" key="2">
    <source>
        <dbReference type="ARBA" id="ARBA00005642"/>
    </source>
</evidence>
<dbReference type="CDD" id="cd02573">
    <property type="entry name" value="PseudoU_synth_EcTruB"/>
    <property type="match status" value="1"/>
</dbReference>
<dbReference type="InterPro" id="IPR032819">
    <property type="entry name" value="TruB_C"/>
</dbReference>
<comment type="function">
    <text evidence="5">Responsible for synthesis of pseudouridine from uracil-55 in the psi GC loop of transfer RNAs.</text>
</comment>
<dbReference type="SUPFAM" id="SSF55120">
    <property type="entry name" value="Pseudouridine synthase"/>
    <property type="match status" value="1"/>
</dbReference>
<dbReference type="Pfam" id="PF16198">
    <property type="entry name" value="TruB_C_2"/>
    <property type="match status" value="1"/>
</dbReference>
<name>A0A0H4VN31_9BACT</name>
<dbReference type="PATRIC" id="fig|1379910.4.peg.1293"/>
<proteinExistence type="inferred from homology"/>
<dbReference type="EC" id="5.4.99.25" evidence="5"/>
<evidence type="ECO:0000256" key="1">
    <source>
        <dbReference type="ARBA" id="ARBA00000385"/>
    </source>
</evidence>
<dbReference type="InterPro" id="IPR014780">
    <property type="entry name" value="tRNA_psdUridine_synth_TruB"/>
</dbReference>
<dbReference type="HAMAP" id="MF_01080">
    <property type="entry name" value="TruB_bact"/>
    <property type="match status" value="1"/>
</dbReference>
<dbReference type="GO" id="GO:1990481">
    <property type="term" value="P:mRNA pseudouridine synthesis"/>
    <property type="evidence" value="ECO:0007669"/>
    <property type="project" value="TreeGrafter"/>
</dbReference>
<dbReference type="KEGG" id="ruf:TH63_05935"/>
<dbReference type="Pfam" id="PF01509">
    <property type="entry name" value="TruB_N"/>
    <property type="match status" value="1"/>
</dbReference>
<reference evidence="8 9" key="1">
    <citation type="submission" date="2015-01" db="EMBL/GenBank/DDBJ databases">
        <title>Rufibacter sp./DG31D/ whole genome sequencing.</title>
        <authorList>
            <person name="Kim M.K."/>
            <person name="Srinivasan S."/>
            <person name="Lee J.-J."/>
        </authorList>
    </citation>
    <scope>NUCLEOTIDE SEQUENCE [LARGE SCALE GENOMIC DNA]</scope>
    <source>
        <strain evidence="8 9">DG31D</strain>
    </source>
</reference>
<comment type="similarity">
    <text evidence="2 5">Belongs to the pseudouridine synthase TruB family. Type 1 subfamily.</text>
</comment>
<dbReference type="OrthoDB" id="9802309at2"/>
<dbReference type="AlphaFoldDB" id="A0A0H4VN31"/>
<protein>
    <recommendedName>
        <fullName evidence="5">tRNA pseudouridine synthase B</fullName>
        <ecNumber evidence="5">5.4.99.25</ecNumber>
    </recommendedName>
    <alternativeName>
        <fullName evidence="5">tRNA pseudouridine(55) synthase</fullName>
        <shortName evidence="5">Psi55 synthase</shortName>
    </alternativeName>
    <alternativeName>
        <fullName evidence="5">tRNA pseudouridylate synthase</fullName>
    </alternativeName>
    <alternativeName>
        <fullName evidence="5">tRNA-uridine isomerase</fullName>
    </alternativeName>
</protein>
<dbReference type="GO" id="GO:0003723">
    <property type="term" value="F:RNA binding"/>
    <property type="evidence" value="ECO:0007669"/>
    <property type="project" value="InterPro"/>
</dbReference>